<evidence type="ECO:0000256" key="2">
    <source>
        <dbReference type="SAM" id="Phobius"/>
    </source>
</evidence>
<dbReference type="Proteomes" id="UP000218628">
    <property type="component" value="Chromosome"/>
</dbReference>
<accession>A0A291DCW6</accession>
<keyword evidence="2" id="KW-0812">Transmembrane</keyword>
<organism evidence="3 4">
    <name type="scientific">Rothia mucilaginosa</name>
    <dbReference type="NCBI Taxonomy" id="43675"/>
    <lineage>
        <taxon>Bacteria</taxon>
        <taxon>Bacillati</taxon>
        <taxon>Actinomycetota</taxon>
        <taxon>Actinomycetes</taxon>
        <taxon>Micrococcales</taxon>
        <taxon>Micrococcaceae</taxon>
        <taxon>Rothia</taxon>
    </lineage>
</organism>
<keyword evidence="2" id="KW-1133">Transmembrane helix</keyword>
<feature type="transmembrane region" description="Helical" evidence="2">
    <location>
        <begin position="6"/>
        <end position="29"/>
    </location>
</feature>
<keyword evidence="2" id="KW-0472">Membrane</keyword>
<evidence type="ECO:0000256" key="1">
    <source>
        <dbReference type="SAM" id="MobiDB-lite"/>
    </source>
</evidence>
<gene>
    <name evidence="3" type="ORF">CO690_01030</name>
</gene>
<reference evidence="4" key="1">
    <citation type="submission" date="2017-09" db="EMBL/GenBank/DDBJ databases">
        <title>FDA dAtabase for Regulatory Grade micrObial Sequences (FDA-ARGOS): Supporting development and validation of Infectious Disease Dx tests.</title>
        <authorList>
            <person name="Minogue T."/>
            <person name="Wolcott M."/>
            <person name="Wasieloski L."/>
            <person name="Aguilar W."/>
            <person name="Moore D."/>
            <person name="Tallon L."/>
            <person name="Sadzewicz L."/>
            <person name="Ott S."/>
            <person name="Zhao X."/>
            <person name="Nagaraj S."/>
            <person name="Vavikolanu K."/>
            <person name="Aluvathingal J."/>
            <person name="Nadendla S."/>
            <person name="Sichtig H."/>
        </authorList>
    </citation>
    <scope>NUCLEOTIDE SEQUENCE [LARGE SCALE GENOMIC DNA]</scope>
    <source>
        <strain evidence="4">FDAARGOS_369</strain>
    </source>
</reference>
<name>A0A291DCW6_9MICC</name>
<sequence>MVLMSWWFWILLWGALIICSLLYLAWFTYKALTRGFTLLDETVTWVESIEGQFDAAQANASRKLPRDTTLGVFTPITEAYNNYEQGKQTRRSERIKRRVSRRDRLGQPQNIGDLL</sequence>
<protein>
    <submittedName>
        <fullName evidence="3">Uncharacterized protein</fullName>
    </submittedName>
</protein>
<proteinExistence type="predicted"/>
<dbReference type="AlphaFoldDB" id="A0A291DCW6"/>
<evidence type="ECO:0000313" key="3">
    <source>
        <dbReference type="EMBL" id="ATF62332.1"/>
    </source>
</evidence>
<feature type="region of interest" description="Disordered" evidence="1">
    <location>
        <begin position="85"/>
        <end position="115"/>
    </location>
</feature>
<dbReference type="EMBL" id="CP023510">
    <property type="protein sequence ID" value="ATF62332.1"/>
    <property type="molecule type" value="Genomic_DNA"/>
</dbReference>
<evidence type="ECO:0000313" key="4">
    <source>
        <dbReference type="Proteomes" id="UP000218628"/>
    </source>
</evidence>